<keyword evidence="1" id="KW-0472">Membrane</keyword>
<comment type="caution">
    <text evidence="2">The sequence shown here is derived from an EMBL/GenBank/DDBJ whole genome shotgun (WGS) entry which is preliminary data.</text>
</comment>
<dbReference type="OrthoDB" id="4350291at2"/>
<accession>A0A7I9V6P3</accession>
<protein>
    <recommendedName>
        <fullName evidence="4">Integral membrane protein</fullName>
    </recommendedName>
</protein>
<dbReference type="Proteomes" id="UP000444960">
    <property type="component" value="Unassembled WGS sequence"/>
</dbReference>
<gene>
    <name evidence="2" type="ORF">nbrc107696_13080</name>
</gene>
<feature type="transmembrane region" description="Helical" evidence="1">
    <location>
        <begin position="223"/>
        <end position="240"/>
    </location>
</feature>
<keyword evidence="3" id="KW-1185">Reference proteome</keyword>
<evidence type="ECO:0008006" key="4">
    <source>
        <dbReference type="Google" id="ProtNLM"/>
    </source>
</evidence>
<keyword evidence="1" id="KW-1133">Transmembrane helix</keyword>
<evidence type="ECO:0000313" key="3">
    <source>
        <dbReference type="Proteomes" id="UP000444960"/>
    </source>
</evidence>
<evidence type="ECO:0000256" key="1">
    <source>
        <dbReference type="SAM" id="Phobius"/>
    </source>
</evidence>
<sequence>MTTHIDVSVRQSRVRAALAAVLLIAGLLLAPLAAIGSWARVHLVDTDHFVSTFAPLADDEAVQDFVADQIVGQVEQQVDLPRVVGNLFARIPSDSGPTAARAAIDALQGPAVAGIRSLLATTADQLVRSEQFAGLWKQSLRVTHRNVTAVLNADPDHLVQLADGGALTLAVDPMMESMKATLIDRGLTFLDRIDIKVRPIVLVESSDLDTTRTAYKAATVTGFWLPIASAALLVSGVLVANRRRRALTITAALFTVLFVALAVGLHFAGVTFVDAVSPDHAPVGVAETAWAHVTDLLVSSVRALAVLGAILAIASWFHGSSRIATAFRSVSAIGFERLRAALDANGGDTGRFGRFVNRLRPTIMGGATVVGLVLLLVFRPVTLSSVGWLFVMLAVVVVIVELVRRPPVTQPKDAAAAE</sequence>
<reference evidence="3" key="1">
    <citation type="submission" date="2019-06" db="EMBL/GenBank/DDBJ databases">
        <title>Gordonia isolated from sludge of a wastewater treatment plant.</title>
        <authorList>
            <person name="Tamura T."/>
            <person name="Aoyama K."/>
            <person name="Kang Y."/>
            <person name="Saito S."/>
            <person name="Akiyama N."/>
            <person name="Yazawa K."/>
            <person name="Gonoi T."/>
            <person name="Mikami Y."/>
        </authorList>
    </citation>
    <scope>NUCLEOTIDE SEQUENCE [LARGE SCALE GENOMIC DNA]</scope>
    <source>
        <strain evidence="3">NBRC 107696</strain>
    </source>
</reference>
<feature type="transmembrane region" description="Helical" evidence="1">
    <location>
        <begin position="385"/>
        <end position="403"/>
    </location>
</feature>
<dbReference type="RefSeq" id="WP_161894742.1">
    <property type="nucleotide sequence ID" value="NZ_BJOV01000003.1"/>
</dbReference>
<proteinExistence type="predicted"/>
<organism evidence="2 3">
    <name type="scientific">Gordonia spumicola</name>
    <dbReference type="NCBI Taxonomy" id="589161"/>
    <lineage>
        <taxon>Bacteria</taxon>
        <taxon>Bacillati</taxon>
        <taxon>Actinomycetota</taxon>
        <taxon>Actinomycetes</taxon>
        <taxon>Mycobacteriales</taxon>
        <taxon>Gordoniaceae</taxon>
        <taxon>Gordonia</taxon>
    </lineage>
</organism>
<dbReference type="AlphaFoldDB" id="A0A7I9V6P3"/>
<name>A0A7I9V6P3_9ACTN</name>
<keyword evidence="1" id="KW-0812">Transmembrane</keyword>
<feature type="transmembrane region" description="Helical" evidence="1">
    <location>
        <begin position="296"/>
        <end position="317"/>
    </location>
</feature>
<evidence type="ECO:0000313" key="2">
    <source>
        <dbReference type="EMBL" id="GEE00862.1"/>
    </source>
</evidence>
<feature type="transmembrane region" description="Helical" evidence="1">
    <location>
        <begin position="361"/>
        <end position="379"/>
    </location>
</feature>
<dbReference type="EMBL" id="BJOV01000003">
    <property type="protein sequence ID" value="GEE00862.1"/>
    <property type="molecule type" value="Genomic_DNA"/>
</dbReference>
<feature type="transmembrane region" description="Helical" evidence="1">
    <location>
        <begin position="252"/>
        <end position="276"/>
    </location>
</feature>